<keyword evidence="9" id="KW-1185">Reference proteome</keyword>
<evidence type="ECO:0000256" key="5">
    <source>
        <dbReference type="ARBA" id="ARBA00023163"/>
    </source>
</evidence>
<evidence type="ECO:0000313" key="9">
    <source>
        <dbReference type="Proteomes" id="UP000767291"/>
    </source>
</evidence>
<keyword evidence="3 6" id="KW-0694">RNA-binding</keyword>
<dbReference type="PANTHER" id="PTHR11078:SF3">
    <property type="entry name" value="ANTITERMINATION NUSB DOMAIN-CONTAINING PROTEIN"/>
    <property type="match status" value="1"/>
</dbReference>
<dbReference type="HAMAP" id="MF_00073">
    <property type="entry name" value="NusB"/>
    <property type="match status" value="1"/>
</dbReference>
<keyword evidence="5 6" id="KW-0804">Transcription</keyword>
<evidence type="ECO:0000259" key="7">
    <source>
        <dbReference type="Pfam" id="PF01029"/>
    </source>
</evidence>
<reference evidence="8 9" key="1">
    <citation type="submission" date="2021-03" db="EMBL/GenBank/DDBJ databases">
        <title>Genomic Encyclopedia of Type Strains, Phase IV (KMG-IV): sequencing the most valuable type-strain genomes for metagenomic binning, comparative biology and taxonomic classification.</title>
        <authorList>
            <person name="Goeker M."/>
        </authorList>
    </citation>
    <scope>NUCLEOTIDE SEQUENCE [LARGE SCALE GENOMIC DNA]</scope>
    <source>
        <strain evidence="8 9">DSM 1289</strain>
    </source>
</reference>
<evidence type="ECO:0000256" key="4">
    <source>
        <dbReference type="ARBA" id="ARBA00023015"/>
    </source>
</evidence>
<dbReference type="PANTHER" id="PTHR11078">
    <property type="entry name" value="N UTILIZATION SUBSTANCE PROTEIN B-RELATED"/>
    <property type="match status" value="1"/>
</dbReference>
<comment type="caution">
    <text evidence="8">The sequence shown here is derived from an EMBL/GenBank/DDBJ whole genome shotgun (WGS) entry which is preliminary data.</text>
</comment>
<evidence type="ECO:0000256" key="2">
    <source>
        <dbReference type="ARBA" id="ARBA00022814"/>
    </source>
</evidence>
<dbReference type="Gene3D" id="1.10.940.10">
    <property type="entry name" value="NusB-like"/>
    <property type="match status" value="1"/>
</dbReference>
<protein>
    <recommendedName>
        <fullName evidence="6">Transcription antitermination protein NusB</fullName>
    </recommendedName>
    <alternativeName>
        <fullName evidence="6">Antitermination factor NusB</fullName>
    </alternativeName>
</protein>
<dbReference type="SUPFAM" id="SSF48013">
    <property type="entry name" value="NusB-like"/>
    <property type="match status" value="1"/>
</dbReference>
<evidence type="ECO:0000256" key="6">
    <source>
        <dbReference type="HAMAP-Rule" id="MF_00073"/>
    </source>
</evidence>
<proteinExistence type="inferred from homology"/>
<organism evidence="8 9">
    <name type="scientific">Metaclostridioides mangenotii</name>
    <dbReference type="NCBI Taxonomy" id="1540"/>
    <lineage>
        <taxon>Bacteria</taxon>
        <taxon>Bacillati</taxon>
        <taxon>Bacillota</taxon>
        <taxon>Clostridia</taxon>
        <taxon>Peptostreptococcales</taxon>
        <taxon>Peptostreptococcaceae</taxon>
        <taxon>Metaclostridioides</taxon>
    </lineage>
</organism>
<accession>A0ABS4E9M7</accession>
<dbReference type="Proteomes" id="UP000767291">
    <property type="component" value="Unassembled WGS sequence"/>
</dbReference>
<name>A0ABS4E9M7_9FIRM</name>
<evidence type="ECO:0000256" key="3">
    <source>
        <dbReference type="ARBA" id="ARBA00022884"/>
    </source>
</evidence>
<evidence type="ECO:0000256" key="1">
    <source>
        <dbReference type="ARBA" id="ARBA00005952"/>
    </source>
</evidence>
<dbReference type="InterPro" id="IPR006027">
    <property type="entry name" value="NusB_RsmB_TIM44"/>
</dbReference>
<dbReference type="Pfam" id="PF01029">
    <property type="entry name" value="NusB"/>
    <property type="match status" value="1"/>
</dbReference>
<evidence type="ECO:0000313" key="8">
    <source>
        <dbReference type="EMBL" id="MBP1854616.1"/>
    </source>
</evidence>
<dbReference type="NCBIfam" id="TIGR01951">
    <property type="entry name" value="nusB"/>
    <property type="match status" value="1"/>
</dbReference>
<comment type="function">
    <text evidence="6">Involved in transcription antitermination. Required for transcription of ribosomal RNA (rRNA) genes. Binds specifically to the boxA antiterminator sequence of the ribosomal RNA (rrn) operons.</text>
</comment>
<sequence length="170" mass="20187">MKNDRAQKVTTREYMMKFMYQVEINKKEEEDLLELVEEFLNSNTEFIIERYKELREKYSNDKKLEIDVEEIELEDAVDKDYVVSFCVAINENRLNINRLINKYAKNWTVDRMPKVDLSILRISICEILYMNLPNKISINEAVELAKIYCDDKSPKFINGILGSIVNENEK</sequence>
<dbReference type="EMBL" id="JAGGJX010000001">
    <property type="protein sequence ID" value="MBP1854616.1"/>
    <property type="molecule type" value="Genomic_DNA"/>
</dbReference>
<gene>
    <name evidence="6" type="primary">nusB</name>
    <name evidence="8" type="ORF">J2Z43_001006</name>
</gene>
<feature type="domain" description="NusB/RsmB/TIM44" evidence="7">
    <location>
        <begin position="52"/>
        <end position="165"/>
    </location>
</feature>
<keyword evidence="2 6" id="KW-0889">Transcription antitermination</keyword>
<dbReference type="RefSeq" id="WP_209456101.1">
    <property type="nucleotide sequence ID" value="NZ_BAAACS010000012.1"/>
</dbReference>
<keyword evidence="4 6" id="KW-0805">Transcription regulation</keyword>
<dbReference type="InterPro" id="IPR011605">
    <property type="entry name" value="NusB_fam"/>
</dbReference>
<dbReference type="InterPro" id="IPR035926">
    <property type="entry name" value="NusB-like_sf"/>
</dbReference>
<comment type="similarity">
    <text evidence="1 6">Belongs to the NusB family.</text>
</comment>